<dbReference type="GO" id="GO:0030623">
    <property type="term" value="F:U5 snRNA binding"/>
    <property type="evidence" value="ECO:0007669"/>
    <property type="project" value="InterPro"/>
</dbReference>
<dbReference type="InterPro" id="IPR019581">
    <property type="entry name" value="Prp8_U5-snRNA-bd"/>
</dbReference>
<dbReference type="GO" id="GO:0000393">
    <property type="term" value="P:spliceosomal conformational changes to generate catalytic conformation"/>
    <property type="evidence" value="ECO:0007669"/>
    <property type="project" value="UniProtKB-ARBA"/>
</dbReference>
<protein>
    <submittedName>
        <fullName evidence="9">Pre-mRNA-processing-splicing factor 8</fullName>
    </submittedName>
</protein>
<dbReference type="InterPro" id="IPR043173">
    <property type="entry name" value="Prp8_domainIV_fingers"/>
</dbReference>
<dbReference type="STRING" id="656916.A0A2G7FZT8"/>
<comment type="subcellular location">
    <subcellularLocation>
        <location evidence="1">Nucleus</location>
    </subcellularLocation>
</comment>
<dbReference type="EMBL" id="NEXV01000279">
    <property type="protein sequence ID" value="PIG86083.1"/>
    <property type="molecule type" value="Genomic_DNA"/>
</dbReference>
<dbReference type="Pfam" id="PF10597">
    <property type="entry name" value="U5_2-snRNA_bdg"/>
    <property type="match status" value="1"/>
</dbReference>
<dbReference type="InterPro" id="IPR012337">
    <property type="entry name" value="RNaseH-like_sf"/>
</dbReference>
<evidence type="ECO:0000313" key="9">
    <source>
        <dbReference type="EMBL" id="PIG86083.1"/>
    </source>
</evidence>
<keyword evidence="6" id="KW-0539">Nucleus</keyword>
<name>A0A2G7FZT8_9EURO</name>
<dbReference type="SMART" id="SM00232">
    <property type="entry name" value="JAB_MPN"/>
    <property type="match status" value="1"/>
</dbReference>
<keyword evidence="10" id="KW-1185">Reference proteome</keyword>
<comment type="caution">
    <text evidence="9">The sequence shown here is derived from an EMBL/GenBank/DDBJ whole genome shotgun (WGS) entry which is preliminary data.</text>
</comment>
<feature type="domain" description="JAB1/MPN/MOV34 metalloenzyme" evidence="8">
    <location>
        <begin position="2117"/>
        <end position="2251"/>
    </location>
</feature>
<dbReference type="FunFam" id="3.40.140.10:FF:000002">
    <property type="entry name" value="Pre-mRNA-processing-splicing factor 8"/>
    <property type="match status" value="1"/>
</dbReference>
<dbReference type="Pfam" id="PF10596">
    <property type="entry name" value="U6-snRNA_bdg"/>
    <property type="match status" value="1"/>
</dbReference>
<dbReference type="GO" id="GO:0008237">
    <property type="term" value="F:metallopeptidase activity"/>
    <property type="evidence" value="ECO:0007669"/>
    <property type="project" value="InterPro"/>
</dbReference>
<dbReference type="Pfam" id="PF08083">
    <property type="entry name" value="PROCN"/>
    <property type="match status" value="1"/>
</dbReference>
<dbReference type="PANTHER" id="PTHR11140">
    <property type="entry name" value="PRE-MRNA SPLICING FACTOR PRP8"/>
    <property type="match status" value="1"/>
</dbReference>
<evidence type="ECO:0000256" key="3">
    <source>
        <dbReference type="ARBA" id="ARBA00022728"/>
    </source>
</evidence>
<dbReference type="InterPro" id="IPR012592">
    <property type="entry name" value="PROCN"/>
</dbReference>
<dbReference type="Pfam" id="PF10598">
    <property type="entry name" value="RRM_4"/>
    <property type="match status" value="1"/>
</dbReference>
<dbReference type="GO" id="GO:0071013">
    <property type="term" value="C:catalytic step 2 spliceosome"/>
    <property type="evidence" value="ECO:0007669"/>
    <property type="project" value="TreeGrafter"/>
</dbReference>
<dbReference type="InterPro" id="IPR019580">
    <property type="entry name" value="Prp8_U6-snRNA-bd"/>
</dbReference>
<dbReference type="SUPFAM" id="SSF53098">
    <property type="entry name" value="Ribonuclease H-like"/>
    <property type="match status" value="2"/>
</dbReference>
<dbReference type="GO" id="GO:0000244">
    <property type="term" value="P:spliceosomal tri-snRNP complex assembly"/>
    <property type="evidence" value="ECO:0007669"/>
    <property type="project" value="TreeGrafter"/>
</dbReference>
<dbReference type="InterPro" id="IPR027652">
    <property type="entry name" value="PRP8"/>
</dbReference>
<reference evidence="9 10" key="1">
    <citation type="submission" date="2017-05" db="EMBL/GenBank/DDBJ databases">
        <title>Genome sequence for an aflatoxigenic pathogen of Argentinian peanut, Aspergillus arachidicola.</title>
        <authorList>
            <person name="Moore G."/>
            <person name="Beltz S.B."/>
            <person name="Mack B.M."/>
        </authorList>
    </citation>
    <scope>NUCLEOTIDE SEQUENCE [LARGE SCALE GENOMIC DNA]</scope>
    <source>
        <strain evidence="9 10">CBS 117610</strain>
    </source>
</reference>
<dbReference type="InterPro" id="IPR012591">
    <property type="entry name" value="PRO8NT"/>
</dbReference>
<dbReference type="FunFam" id="3.30.43.40:FF:000001">
    <property type="entry name" value="Pre-mRNA-processing-splicing factor 8"/>
    <property type="match status" value="1"/>
</dbReference>
<dbReference type="Gene3D" id="3.30.420.230">
    <property type="match status" value="1"/>
</dbReference>
<evidence type="ECO:0000256" key="7">
    <source>
        <dbReference type="SAM" id="MobiDB-lite"/>
    </source>
</evidence>
<dbReference type="Gene3D" id="1.20.80.40">
    <property type="match status" value="1"/>
</dbReference>
<dbReference type="CDD" id="cd13838">
    <property type="entry name" value="RNase_H_like_Prp8_IV"/>
    <property type="match status" value="1"/>
</dbReference>
<dbReference type="InterPro" id="IPR019582">
    <property type="entry name" value="RRM_spliceosomal_PrP8"/>
</dbReference>
<dbReference type="GO" id="GO:0005682">
    <property type="term" value="C:U5 snRNP"/>
    <property type="evidence" value="ECO:0007669"/>
    <property type="project" value="TreeGrafter"/>
</dbReference>
<keyword evidence="5" id="KW-0508">mRNA splicing</keyword>
<organism evidence="9 10">
    <name type="scientific">Aspergillus arachidicola</name>
    <dbReference type="NCBI Taxonomy" id="656916"/>
    <lineage>
        <taxon>Eukaryota</taxon>
        <taxon>Fungi</taxon>
        <taxon>Dikarya</taxon>
        <taxon>Ascomycota</taxon>
        <taxon>Pezizomycotina</taxon>
        <taxon>Eurotiomycetes</taxon>
        <taxon>Eurotiomycetidae</taxon>
        <taxon>Eurotiales</taxon>
        <taxon>Aspergillaceae</taxon>
        <taxon>Aspergillus</taxon>
        <taxon>Aspergillus subgen. Circumdati</taxon>
    </lineage>
</organism>
<dbReference type="FunFam" id="1.20.80.40:FF:000001">
    <property type="entry name" value="Pre-mRNA-processing-splicing factor 8"/>
    <property type="match status" value="1"/>
</dbReference>
<dbReference type="GO" id="GO:0045292">
    <property type="term" value="P:mRNA cis splicing, via spliceosome"/>
    <property type="evidence" value="ECO:0007669"/>
    <property type="project" value="UniProtKB-ARBA"/>
</dbReference>
<evidence type="ECO:0000256" key="2">
    <source>
        <dbReference type="ARBA" id="ARBA00022664"/>
    </source>
</evidence>
<evidence type="ECO:0000256" key="4">
    <source>
        <dbReference type="ARBA" id="ARBA00022884"/>
    </source>
</evidence>
<feature type="region of interest" description="Disordered" evidence="7">
    <location>
        <begin position="1"/>
        <end position="36"/>
    </location>
</feature>
<dbReference type="GO" id="GO:0030620">
    <property type="term" value="F:U2 snRNA binding"/>
    <property type="evidence" value="ECO:0007669"/>
    <property type="project" value="TreeGrafter"/>
</dbReference>
<dbReference type="CDD" id="cd08056">
    <property type="entry name" value="MPN_PRP8"/>
    <property type="match status" value="1"/>
</dbReference>
<dbReference type="Pfam" id="PF08082">
    <property type="entry name" value="PRO8NT"/>
    <property type="match status" value="1"/>
</dbReference>
<dbReference type="Gene3D" id="3.90.1570.40">
    <property type="match status" value="1"/>
</dbReference>
<evidence type="ECO:0000256" key="1">
    <source>
        <dbReference type="ARBA" id="ARBA00004123"/>
    </source>
</evidence>
<gene>
    <name evidence="9" type="ORF">AARAC_010377</name>
</gene>
<keyword evidence="4" id="KW-0694">RNA-binding</keyword>
<keyword evidence="3" id="KW-0747">Spliceosome</keyword>
<dbReference type="Pfam" id="PF12134">
    <property type="entry name" value="PRP8_domainIV"/>
    <property type="match status" value="1"/>
</dbReference>
<evidence type="ECO:0000256" key="6">
    <source>
        <dbReference type="ARBA" id="ARBA00023242"/>
    </source>
</evidence>
<accession>A0A2G7FZT8</accession>
<dbReference type="Proteomes" id="UP000231358">
    <property type="component" value="Unassembled WGS sequence"/>
</dbReference>
<dbReference type="GO" id="GO:0097157">
    <property type="term" value="F:pre-mRNA intronic binding"/>
    <property type="evidence" value="ECO:0007669"/>
    <property type="project" value="TreeGrafter"/>
</dbReference>
<sequence>MASLPPPPPPGWGASAPPSMPLAPPPPGYQPPADPTVAKFAQKKNEWLRTQRNRFGEKRKGGFVETQKADMPPEHLRKIVRDIGDVSQKKFSNEKRSYLGALKFMPHAVLKLLENMPMPWESSREVKVLYHVNGCLTLVNETPRVIEPVFHAQWATMWVCMRREKSDRRHFKRMRFPPFDDEEPPLSWSENIEDVEPLEPIQMELDENEDSPVYEWFYDHRPLLDTPHVNGPSYKKWNLSLPQMATLYRLSHQLLSDVVDENYFHMFDLNSFFTAKALNVAIPGGPRFEPLYKDIDPNDEDFSEFNAIDRIIFRAPIRTEYRVAYPFLYNTLPRSVKVSWFSHPQVVYVRTDDPNLPAFYFDPVINPISSRSVAPKNITVSHEDEIFGPGNNEDEFELPGEVEPFFADEELYTPETASAIALWWAPHPFNKRSGKMVRAQDVPLVKQWYLEHCPQGQPVKVRVSYQKLLKTFVLNELHKKKPKAQNKQNLLKTLKSTKFFQQTTIDWVEAGLQVCRQGFNMLNLLIHRKNLTYLHLDYNFNLKPVKTLTTKERKKSRFGNAFHLMREILRLTKLIVDAQVQYRLGNIDAFQLADGILYAFNHVGQLTGMYRYKYKLMHQIRSCKDLKHLIYYRFNSGPVGKGPGCGFWAPAWRVWLFFMRGIIPLLERWLGNLLSRQFEGRHSKGVAKTVTKQRVESHFDLELRASVMADLMDMMPEGIKQNKVNTVLQHLSEAWRCWKSNIPWKVPGLPAPIENIILRYVKSKADWWISVAHYNRERIRRGATVDKTVAKKNLGRLTRLWLKAEQERQHNYLKDGPYVSSEEAVAIYTTMVHWLESRKFSPIPFPSVSYKHDTKILILALERLREAYSVKGRLNQSQREELALIEQAYDSPGTTLARIKRFLLTQRAFKEVGIDMNDNYSHINPVYDVEPIEKITDAYLDQYLWYQAEQRHLFPSWIKPSDSEVPPLLTYKWAQGINNLSNVWETADGETNVMIETELSKVYEKIDLTLLNRLLRLIMDHNLADYITSKNNVQLSYKDMNHTNSYGLIRGLQFSGFVFQFYGLMIDLLLLGLQRASEMAGPPQSPNDFLQFRDRATETRHPIRLYTRYVDRIWVFFRFSADESRDLIQRFLTENPDPNFENVIGYKNKKCWPRDCRMRLMRHDVNLGRAVFWDLKNRLPRSITTIEWDDTFSSVYSKDNPNLLFSMSGFEVRILPKIRNQNEEFSVKDSVWSLVDNTTKERTAHAFLQVTEEDIQKFNNRIRQILMSSGSTTFTKIANKWNTALIALFTYYREAAVSTVNLLDTIVKCETKIQTRVKIGLNSKMPSRFPPAVFYTPKELGGLGMISGSHILIPASDKRWSKQTDTGITHFRAGMSHDEETLIPNIFRYIIPWEAEFIDSQRVWMEYSQKRQEAQQQNRRLTLEDLEDSWDRGLPRINTLFQKDRSTLSFDKGFRLRAEFKQYQLMKSNPFWWTSQRHDGKLWNLNAYRTDVIQALGGVETILEHTLFKATAFPSWEGLFWERASGFEESMKFKKLTNAQRSGLNQIPNRRFTLWWSPTINRANVYVGFQVQLDLTGIFLHGKIPTLKISLIQIFRAHLWQKIHESVVMDLCQVFDQELEQLGIEAVQKETIHPRKSYKMNSSCADILLFATNKWNVTRPSLLFDTKDVYEPTTTNKFWLDVQLRYGDYDSHDIERYVRAKYLDYTTDSMSIYPSATGLMIGIDLAYNLYSAYGQYFPGLKTLIQQAMAKVMKANPALYVLRERIRKGLQLYASESNQEFLNSQNYSELFSPQIQLFIDDTNVYRVTIHKTFEGNLTTKPINGAIFIFNPRTGQLFLKIIHTSVWAGQKRLGQLAKWKTAEEVAALIRSLPVEEQPKQLIVTRKGLLDPLEVHLLDFPNISIRASELQLPFQAAMKVEKLADMILRATEPQMVLFNLYDEWLKSISPYTAFSRLILILRALHVNIDKAKIILRPDKTVITQEHHIWPTLSDEDWIKVEVQLRDLILNDYGKKNNVNVQSLTSSEVRDIILGMEISAPSLQRQQAAEIEKQQEEQKQLTAVTTKTQNVRGEEIIVTTTSQYEQQSFASKTEWRTRAIATSNLRTRANNIYISSDEVRDEGYTYIMPKNILKRFITIADLRVQVAGYLYGSSPPDNDQVKEVRTIVMIPQVGNTREVQLPHQLPQHDYLNNLEPLGVIHTISGNEPPYMTAMDVTQHARLMNEHSSWDKKTVTMTVSFTPGSVSLAAWGLTPQGYKWGAENKDTTSDQPQGFSTSMGEKCQLLLSDKIRGYFLVPEDNVWNYSFMGSSFGSVEKRPVYVKIDTPLRFYDDQHRPLHFQNFAELEDIWVDRSDNFA</sequence>
<dbReference type="FunFam" id="3.90.1570.40:FF:000001">
    <property type="entry name" value="Pre-mRNA-processing-splicing factor 8"/>
    <property type="match status" value="1"/>
</dbReference>
<proteinExistence type="predicted"/>
<dbReference type="GO" id="GO:0030619">
    <property type="term" value="F:U1 snRNA binding"/>
    <property type="evidence" value="ECO:0007669"/>
    <property type="project" value="TreeGrafter"/>
</dbReference>
<keyword evidence="2" id="KW-0507">mRNA processing</keyword>
<dbReference type="InterPro" id="IPR042516">
    <property type="entry name" value="Prp8_U5-snRNA-bd_sf"/>
</dbReference>
<dbReference type="PANTHER" id="PTHR11140:SF0">
    <property type="entry name" value="PRE-MRNA-PROCESSING-SPLICING FACTOR 8"/>
    <property type="match status" value="1"/>
</dbReference>
<feature type="compositionally biased region" description="Pro residues" evidence="7">
    <location>
        <begin position="1"/>
        <end position="11"/>
    </location>
</feature>
<evidence type="ECO:0000259" key="8">
    <source>
        <dbReference type="SMART" id="SM00232"/>
    </source>
</evidence>
<dbReference type="GO" id="GO:0000974">
    <property type="term" value="C:Prp19 complex"/>
    <property type="evidence" value="ECO:0007669"/>
    <property type="project" value="UniProtKB-ARBA"/>
</dbReference>
<evidence type="ECO:0000256" key="5">
    <source>
        <dbReference type="ARBA" id="ARBA00023187"/>
    </source>
</evidence>
<dbReference type="InterPro" id="IPR021983">
    <property type="entry name" value="PRP8_domainIV"/>
</dbReference>
<dbReference type="InterPro" id="IPR043172">
    <property type="entry name" value="Prp8_domainIV_palm"/>
</dbReference>
<evidence type="ECO:0000313" key="10">
    <source>
        <dbReference type="Proteomes" id="UP000231358"/>
    </source>
</evidence>
<dbReference type="Pfam" id="PF08084">
    <property type="entry name" value="PROCT"/>
    <property type="match status" value="1"/>
</dbReference>
<dbReference type="Gene3D" id="3.40.140.10">
    <property type="entry name" value="Cytidine Deaminase, domain 2"/>
    <property type="match status" value="1"/>
</dbReference>
<dbReference type="GO" id="GO:0017070">
    <property type="term" value="F:U6 snRNA binding"/>
    <property type="evidence" value="ECO:0007669"/>
    <property type="project" value="InterPro"/>
</dbReference>
<feature type="compositionally biased region" description="Pro residues" evidence="7">
    <location>
        <begin position="18"/>
        <end position="34"/>
    </location>
</feature>
<dbReference type="InterPro" id="IPR000555">
    <property type="entry name" value="JAMM/MPN+_dom"/>
</dbReference>
<dbReference type="InterPro" id="IPR012984">
    <property type="entry name" value="PROCT"/>
</dbReference>
<dbReference type="Gene3D" id="3.30.43.40">
    <property type="entry name" value="Pre-mRNA-processing-splicing factor 8, U5-snRNA-binding domain"/>
    <property type="match status" value="1"/>
</dbReference>
<dbReference type="FunFam" id="3.30.420.230:FF:000001">
    <property type="entry name" value="Pre-mRNA-processing-splicing factor 8"/>
    <property type="match status" value="1"/>
</dbReference>